<sequence>MLSTVARLGAKFAGKTGESFATNFVADSAGSMLNQAVTGQQVTVGDDLVNGSRAALGTALFTGGSATLAEAAGPAGAAGRMLRGDGLLGTTVNGAAGHVAGGLTAEVRAGKDGSALAWDAGTNALTGGLGNARNLVEDEKETAKGE</sequence>
<keyword evidence="2" id="KW-1185">Reference proteome</keyword>
<dbReference type="Proteomes" id="UP001180551">
    <property type="component" value="Unassembled WGS sequence"/>
</dbReference>
<comment type="caution">
    <text evidence="1">The sequence shown here is derived from an EMBL/GenBank/DDBJ whole genome shotgun (WGS) entry which is preliminary data.</text>
</comment>
<organism evidence="1 2">
    <name type="scientific">Streptomyces mooreae</name>
    <dbReference type="NCBI Taxonomy" id="3075523"/>
    <lineage>
        <taxon>Bacteria</taxon>
        <taxon>Bacillati</taxon>
        <taxon>Actinomycetota</taxon>
        <taxon>Actinomycetes</taxon>
        <taxon>Kitasatosporales</taxon>
        <taxon>Streptomycetaceae</taxon>
        <taxon>Streptomyces</taxon>
    </lineage>
</organism>
<gene>
    <name evidence="1" type="ORF">RM550_18435</name>
</gene>
<accession>A0ABU2T9V6</accession>
<protein>
    <submittedName>
        <fullName evidence="1">Uncharacterized protein</fullName>
    </submittedName>
</protein>
<evidence type="ECO:0000313" key="1">
    <source>
        <dbReference type="EMBL" id="MDT0457692.1"/>
    </source>
</evidence>
<name>A0ABU2T9V6_9ACTN</name>
<dbReference type="EMBL" id="JAVRFE010000023">
    <property type="protein sequence ID" value="MDT0457692.1"/>
    <property type="molecule type" value="Genomic_DNA"/>
</dbReference>
<dbReference type="RefSeq" id="WP_311624812.1">
    <property type="nucleotide sequence ID" value="NZ_JAVRFE010000023.1"/>
</dbReference>
<reference evidence="1" key="1">
    <citation type="submission" date="2024-05" db="EMBL/GenBank/DDBJ databases">
        <title>30 novel species of actinomycetes from the DSMZ collection.</title>
        <authorList>
            <person name="Nouioui I."/>
        </authorList>
    </citation>
    <scope>NUCLEOTIDE SEQUENCE</scope>
    <source>
        <strain evidence="1">DSM 41527</strain>
    </source>
</reference>
<evidence type="ECO:0000313" key="2">
    <source>
        <dbReference type="Proteomes" id="UP001180551"/>
    </source>
</evidence>
<proteinExistence type="predicted"/>